<dbReference type="InterPro" id="IPR029058">
    <property type="entry name" value="AB_hydrolase_fold"/>
</dbReference>
<dbReference type="PANTHER" id="PTHR43798">
    <property type="entry name" value="MONOACYLGLYCEROL LIPASE"/>
    <property type="match status" value="1"/>
</dbReference>
<dbReference type="SUPFAM" id="SSF53474">
    <property type="entry name" value="alpha/beta-Hydrolases"/>
    <property type="match status" value="1"/>
</dbReference>
<dbReference type="Proteomes" id="UP000567293">
    <property type="component" value="Unassembled WGS sequence"/>
</dbReference>
<dbReference type="Gene3D" id="3.40.50.1820">
    <property type="entry name" value="alpha/beta hydrolase"/>
    <property type="match status" value="1"/>
</dbReference>
<feature type="domain" description="AB hydrolase-1" evidence="1">
    <location>
        <begin position="56"/>
        <end position="320"/>
    </location>
</feature>
<name>A0A7V8SXR7_9BACT</name>
<keyword evidence="2" id="KW-0378">Hydrolase</keyword>
<dbReference type="GO" id="GO:0016020">
    <property type="term" value="C:membrane"/>
    <property type="evidence" value="ECO:0007669"/>
    <property type="project" value="TreeGrafter"/>
</dbReference>
<gene>
    <name evidence="2" type="ORF">HRJ53_14410</name>
</gene>
<reference evidence="2" key="1">
    <citation type="submission" date="2020-06" db="EMBL/GenBank/DDBJ databases">
        <title>Legume-microbial interactions unlock mineral nutrients during tropical forest succession.</title>
        <authorList>
            <person name="Epihov D.Z."/>
        </authorList>
    </citation>
    <scope>NUCLEOTIDE SEQUENCE [LARGE SCALE GENOMIC DNA]</scope>
    <source>
        <strain evidence="2">Pan2503</strain>
    </source>
</reference>
<accession>A0A7V8SXR7</accession>
<proteinExistence type="predicted"/>
<dbReference type="PANTHER" id="PTHR43798:SF33">
    <property type="entry name" value="HYDROLASE, PUTATIVE (AFU_ORTHOLOGUE AFUA_2G14860)-RELATED"/>
    <property type="match status" value="1"/>
</dbReference>
<dbReference type="InterPro" id="IPR050266">
    <property type="entry name" value="AB_hydrolase_sf"/>
</dbReference>
<protein>
    <submittedName>
        <fullName evidence="2">Alpha/beta fold hydrolase</fullName>
    </submittedName>
</protein>
<comment type="caution">
    <text evidence="2">The sequence shown here is derived from an EMBL/GenBank/DDBJ whole genome shotgun (WGS) entry which is preliminary data.</text>
</comment>
<evidence type="ECO:0000259" key="1">
    <source>
        <dbReference type="Pfam" id="PF00561"/>
    </source>
</evidence>
<organism evidence="2 3">
    <name type="scientific">Candidatus Acidiferrum panamense</name>
    <dbReference type="NCBI Taxonomy" id="2741543"/>
    <lineage>
        <taxon>Bacteria</taxon>
        <taxon>Pseudomonadati</taxon>
        <taxon>Acidobacteriota</taxon>
        <taxon>Terriglobia</taxon>
        <taxon>Candidatus Acidiferrales</taxon>
        <taxon>Candidatus Acidiferrum</taxon>
    </lineage>
</organism>
<dbReference type="Pfam" id="PF00561">
    <property type="entry name" value="Abhydrolase_1"/>
    <property type="match status" value="1"/>
</dbReference>
<evidence type="ECO:0000313" key="3">
    <source>
        <dbReference type="Proteomes" id="UP000567293"/>
    </source>
</evidence>
<dbReference type="InterPro" id="IPR000073">
    <property type="entry name" value="AB_hydrolase_1"/>
</dbReference>
<dbReference type="AlphaFoldDB" id="A0A7V8SXR7"/>
<keyword evidence="3" id="KW-1185">Reference proteome</keyword>
<evidence type="ECO:0000313" key="2">
    <source>
        <dbReference type="EMBL" id="MBA0086176.1"/>
    </source>
</evidence>
<dbReference type="EMBL" id="JACDQQ010001386">
    <property type="protein sequence ID" value="MBA0086176.1"/>
    <property type="molecule type" value="Genomic_DNA"/>
</dbReference>
<dbReference type="GO" id="GO:0016787">
    <property type="term" value="F:hydrolase activity"/>
    <property type="evidence" value="ECO:0007669"/>
    <property type="project" value="UniProtKB-KW"/>
</dbReference>
<sequence length="351" mass="38234">MIYALLLGASAVVLVCGAVYQIIGTLRDRGRFPPPGRLVRFDKRRMHIHVIGEGTPTVVFESGMGASCLSWTQVQGEVAQFSRAVSYDRAGQGWSDPTSEPRTARQIAKELHALLNAAGVPGPYVLVGHSFGGYIVRAFADLYRHDVVGMVLVDSIHPAEWMNPTAEQRKVIHVGMRYAWIAAWLARLGLIRFCLARVARGSPRLAWTAASAFGTSATSAVQRIAGEIRKLPATVLPNVRAFWSQPQSFLSLAQYVAGLPVSARQSAAMLSLGDLPLVVLSGDHHVPPYTDWQRDLAQLSSQARQLVVAESGHWIHLDRPEIATQAIREVVAGARSAMRRQPSLPSSPKAQ</sequence>